<organism evidence="5 6">
    <name type="scientific">Chryseobacterium limigenitum</name>
    <dbReference type="NCBI Taxonomy" id="1612149"/>
    <lineage>
        <taxon>Bacteria</taxon>
        <taxon>Pseudomonadati</taxon>
        <taxon>Bacteroidota</taxon>
        <taxon>Flavobacteriia</taxon>
        <taxon>Flavobacteriales</taxon>
        <taxon>Weeksellaceae</taxon>
        <taxon>Chryseobacterium group</taxon>
        <taxon>Chryseobacterium</taxon>
    </lineage>
</organism>
<evidence type="ECO:0000259" key="3">
    <source>
        <dbReference type="Pfam" id="PF07675"/>
    </source>
</evidence>
<feature type="domain" description="Cleaved adhesin" evidence="3">
    <location>
        <begin position="27"/>
        <end position="152"/>
    </location>
</feature>
<evidence type="ECO:0000256" key="1">
    <source>
        <dbReference type="ARBA" id="ARBA00022729"/>
    </source>
</evidence>
<sequence length="270" mass="29490">MKRKFLLFTALISTALLINAQTTIFNETFESVIEPNLPTSWSKVDIDGNGTSWAAGDSTYDTNPMGFSGNTAVAIFQTNDSNNLLISPAISLPASGSLSLSYLIGAWTYNGFLAIDNYYAVYVLPASSIFTGTEIPVFEETFSVGDIALPRTVNLSAYAGQNVKLYFRQTSKLYRAIAVLDNVKITQGTLGTSEVSDKNEIGIYPNPATDFLTIKSKSKIDKVEIFDGAGRKLSIELNDNKIDVRSLQSGNYVLKIGTKDGIKTEKFIRK</sequence>
<evidence type="ECO:0000259" key="4">
    <source>
        <dbReference type="Pfam" id="PF18962"/>
    </source>
</evidence>
<dbReference type="STRING" id="1612149.SAMN05216324_101113"/>
<keyword evidence="1 2" id="KW-0732">Signal</keyword>
<dbReference type="Proteomes" id="UP000182034">
    <property type="component" value="Unassembled WGS sequence"/>
</dbReference>
<evidence type="ECO:0000313" key="5">
    <source>
        <dbReference type="EMBL" id="SFZ89885.1"/>
    </source>
</evidence>
<dbReference type="EMBL" id="FPKW01000001">
    <property type="protein sequence ID" value="SFZ89885.1"/>
    <property type="molecule type" value="Genomic_DNA"/>
</dbReference>
<dbReference type="NCBIfam" id="NF038128">
    <property type="entry name" value="choice_anch_J"/>
    <property type="match status" value="1"/>
</dbReference>
<feature type="chain" id="PRO_5012091835" evidence="2">
    <location>
        <begin position="21"/>
        <end position="270"/>
    </location>
</feature>
<dbReference type="InterPro" id="IPR011628">
    <property type="entry name" value="Cleaved_adhesin"/>
</dbReference>
<dbReference type="NCBIfam" id="TIGR04183">
    <property type="entry name" value="Por_Secre_tail"/>
    <property type="match status" value="1"/>
</dbReference>
<dbReference type="Pfam" id="PF18962">
    <property type="entry name" value="Por_Secre_tail"/>
    <property type="match status" value="1"/>
</dbReference>
<dbReference type="Gene3D" id="2.60.120.200">
    <property type="match status" value="1"/>
</dbReference>
<reference evidence="6" key="1">
    <citation type="submission" date="2016-10" db="EMBL/GenBank/DDBJ databases">
        <authorList>
            <person name="Varghese N."/>
            <person name="Submissions S."/>
        </authorList>
    </citation>
    <scope>NUCLEOTIDE SEQUENCE [LARGE SCALE GENOMIC DNA]</scope>
    <source>
        <strain evidence="6">SUR2</strain>
    </source>
</reference>
<feature type="domain" description="Secretion system C-terminal sorting" evidence="4">
    <location>
        <begin position="203"/>
        <end position="268"/>
    </location>
</feature>
<evidence type="ECO:0000256" key="2">
    <source>
        <dbReference type="SAM" id="SignalP"/>
    </source>
</evidence>
<gene>
    <name evidence="5" type="ORF">SAMN05216324_101113</name>
</gene>
<evidence type="ECO:0000313" key="6">
    <source>
        <dbReference type="Proteomes" id="UP000182034"/>
    </source>
</evidence>
<dbReference type="AlphaFoldDB" id="A0A1K2IBU7"/>
<protein>
    <submittedName>
        <fullName evidence="5">Por secretion system C-terminal sorting domain-containing protein</fullName>
    </submittedName>
</protein>
<dbReference type="RefSeq" id="WP_170857255.1">
    <property type="nucleotide sequence ID" value="NZ_FPKW01000001.1"/>
</dbReference>
<dbReference type="Pfam" id="PF07675">
    <property type="entry name" value="Cleaved_Adhesin"/>
    <property type="match status" value="1"/>
</dbReference>
<name>A0A1K2IBU7_9FLAO</name>
<proteinExistence type="predicted"/>
<accession>A0A1K2IBU7</accession>
<dbReference type="InterPro" id="IPR026444">
    <property type="entry name" value="Secre_tail"/>
</dbReference>
<feature type="signal peptide" evidence="2">
    <location>
        <begin position="1"/>
        <end position="20"/>
    </location>
</feature>
<keyword evidence="6" id="KW-1185">Reference proteome</keyword>